<gene>
    <name evidence="2" type="ORF">MENT_LOCUS58927</name>
</gene>
<dbReference type="EMBL" id="CAJEWN010002750">
    <property type="protein sequence ID" value="CAD2205129.1"/>
    <property type="molecule type" value="Genomic_DNA"/>
</dbReference>
<dbReference type="AlphaFoldDB" id="A0A6V7Y0J0"/>
<proteinExistence type="predicted"/>
<sequence length="272" mass="30813">MKKGAGPSNLQGKSQKIQRPPQPDKLGSLIQQLDNSIKQHLPNAGYLSNYQSPFQQYNPLLNLNQITLPPTLYALQQQKLLQQQQRQQQQQIQHQQLQRQQHLQQQQQRPIGNIQIIGHQPINAQVHSLNTAESSSIRPRIDRNPTIPMTSALNTAILNPPPQLPFNQQFQYSIYNPVLAENKRHFLNTLVSGVNIPPPTIQQRPQQPPLRPIFSEHVRGQLQAQQYRPNQPQPNQFQIGQFQPQQSSHGSNNTPRDGANENSSNTGDGNNA</sequence>
<feature type="compositionally biased region" description="Polar residues" evidence="1">
    <location>
        <begin position="247"/>
        <end position="272"/>
    </location>
</feature>
<organism evidence="2 3">
    <name type="scientific">Meloidogyne enterolobii</name>
    <name type="common">Root-knot nematode worm</name>
    <name type="synonym">Meloidogyne mayaguensis</name>
    <dbReference type="NCBI Taxonomy" id="390850"/>
    <lineage>
        <taxon>Eukaryota</taxon>
        <taxon>Metazoa</taxon>
        <taxon>Ecdysozoa</taxon>
        <taxon>Nematoda</taxon>
        <taxon>Chromadorea</taxon>
        <taxon>Rhabditida</taxon>
        <taxon>Tylenchina</taxon>
        <taxon>Tylenchomorpha</taxon>
        <taxon>Tylenchoidea</taxon>
        <taxon>Meloidogynidae</taxon>
        <taxon>Meloidogyninae</taxon>
        <taxon>Meloidogyne</taxon>
    </lineage>
</organism>
<feature type="region of interest" description="Disordered" evidence="1">
    <location>
        <begin position="224"/>
        <end position="272"/>
    </location>
</feature>
<feature type="region of interest" description="Disordered" evidence="1">
    <location>
        <begin position="1"/>
        <end position="29"/>
    </location>
</feature>
<accession>A0A6V7Y0J0</accession>
<reference evidence="2 3" key="1">
    <citation type="submission" date="2020-08" db="EMBL/GenBank/DDBJ databases">
        <authorList>
            <person name="Koutsovoulos G."/>
            <person name="Danchin GJ E."/>
        </authorList>
    </citation>
    <scope>NUCLEOTIDE SEQUENCE [LARGE SCALE GENOMIC DNA]</scope>
</reference>
<evidence type="ECO:0000313" key="2">
    <source>
        <dbReference type="EMBL" id="CAD2205129.1"/>
    </source>
</evidence>
<protein>
    <submittedName>
        <fullName evidence="2">Uncharacterized protein</fullName>
    </submittedName>
</protein>
<feature type="compositionally biased region" description="Polar residues" evidence="1">
    <location>
        <begin position="8"/>
        <end position="17"/>
    </location>
</feature>
<name>A0A6V7Y0J0_MELEN</name>
<evidence type="ECO:0000256" key="1">
    <source>
        <dbReference type="SAM" id="MobiDB-lite"/>
    </source>
</evidence>
<dbReference type="Proteomes" id="UP000580250">
    <property type="component" value="Unassembled WGS sequence"/>
</dbReference>
<evidence type="ECO:0000313" key="3">
    <source>
        <dbReference type="Proteomes" id="UP000580250"/>
    </source>
</evidence>
<feature type="compositionally biased region" description="Low complexity" evidence="1">
    <location>
        <begin position="224"/>
        <end position="246"/>
    </location>
</feature>
<comment type="caution">
    <text evidence="2">The sequence shown here is derived from an EMBL/GenBank/DDBJ whole genome shotgun (WGS) entry which is preliminary data.</text>
</comment>